<dbReference type="NCBIfam" id="TIGR01782">
    <property type="entry name" value="TonB-Xanth-Caul"/>
    <property type="match status" value="1"/>
</dbReference>
<gene>
    <name evidence="10" type="ORF">ACG04Q_15405</name>
</gene>
<dbReference type="InterPro" id="IPR010916">
    <property type="entry name" value="TonB_box_CS"/>
</dbReference>
<evidence type="ECO:0000259" key="8">
    <source>
        <dbReference type="Pfam" id="PF00593"/>
    </source>
</evidence>
<feature type="signal peptide" evidence="7">
    <location>
        <begin position="1"/>
        <end position="26"/>
    </location>
</feature>
<dbReference type="InterPro" id="IPR012910">
    <property type="entry name" value="Plug_dom"/>
</dbReference>
<comment type="caution">
    <text evidence="10">The sequence shown here is derived from an EMBL/GenBank/DDBJ whole genome shotgun (WGS) entry which is preliminary data.</text>
</comment>
<protein>
    <submittedName>
        <fullName evidence="10">TonB-dependent receptor</fullName>
    </submittedName>
</protein>
<keyword evidence="10" id="KW-0675">Receptor</keyword>
<evidence type="ECO:0000259" key="9">
    <source>
        <dbReference type="Pfam" id="PF07715"/>
    </source>
</evidence>
<keyword evidence="3 7" id="KW-0732">Signal</keyword>
<evidence type="ECO:0000313" key="10">
    <source>
        <dbReference type="EMBL" id="MFG6462959.1"/>
    </source>
</evidence>
<dbReference type="EMBL" id="JBIGHX010000005">
    <property type="protein sequence ID" value="MFG6462959.1"/>
    <property type="molecule type" value="Genomic_DNA"/>
</dbReference>
<evidence type="ECO:0000256" key="7">
    <source>
        <dbReference type="SAM" id="SignalP"/>
    </source>
</evidence>
<evidence type="ECO:0000256" key="6">
    <source>
        <dbReference type="RuleBase" id="RU003357"/>
    </source>
</evidence>
<dbReference type="Gene3D" id="2.170.130.10">
    <property type="entry name" value="TonB-dependent receptor, plug domain"/>
    <property type="match status" value="1"/>
</dbReference>
<name>A0ABW7GLX4_9BURK</name>
<dbReference type="Pfam" id="PF07715">
    <property type="entry name" value="Plug"/>
    <property type="match status" value="1"/>
</dbReference>
<evidence type="ECO:0000256" key="3">
    <source>
        <dbReference type="ARBA" id="ARBA00022729"/>
    </source>
</evidence>
<sequence>MNQPQRTLISLAAAQAALLSSGLAMAQTAPAPAPTQKVETVVVSGKRAALQSAQKIKQDSDEIVDSIVSEDMGALPDRSVTEVLQRIVGVTIDRTMSKGDPEHYSVEGSGVTIRGLTYVRSELNGRDSFSANGGRALNFEDVPPELMAAVDVYKNPSAEQIEGSIGGLVNLRTALPFDYPGFKASLSAQTTYSKLKGTRAPSFSGLLSNRWDTPIGRVGALISLASSESGTRTDAFQVEPYYPRTDAVANQAAGTTLWIPKGAQWRTLEFDRKRKGTYAALQWKNEALESSLTYFKSKYRMDWTENAIFAQSSPYKIKVADGQFDANGAMVYGTLSNSDGSPIDFGADTRIAFRNSTTRDVGWNVTWKPSERWTLKSDLQHIKAKTDSFDSTVATGVQMLKETLDLRGTYPTLVFDDASRAALLDPAKNYWAFTMEDMSKSTATETAWKGDAKFNFDHAVLQDLRFGLRLAKRNAESVNSRPGYHWAAITQTWQQGWAIDDVARLSNPKYASGTHVYNFPNFFNGKASVPSLIFPDRALAANFPQSYQQLHGYGLAQCEAKNGVGAQICKESWSSVPWSPATFGVDPSGNNDQDERTQAGYAQLRFGFEDLKYPIDGNVGVRVVHTSSTAHGYTVFSGKAAPPGALGVPVPIMPSYEEAKSYENSYTNVLPTLNLRMKAGSDLQYRFALGKGMTRPDFSQMQAYTKLTQDFKSTTTGTAPNTVTTVDSVSFTGEASGNPMLKPIRSTQADLTAEWYINKSSSLTGAVFYKKLSDVILNQTSIKQLPDVAGKLYDFTVTTPINGADGHAKGIELAYQTYFDFLPGWLSGLGMQANYTYVDSSTKLKTPVQQLYCSGGNSAANVNLNLNGCDVDGRTFGNLPLQNLSKNAFNLAFMFDRGPFSARVAYSWRSKYLQNVNVNGTQGGDGLDTNPNSPTKGQTNVAWGLPTWADGFGQVDASVFYKITDQFTVGLEGQNLTDSTYKQLMQQHIGMKGRAWFATGPRYTLQMRYSY</sequence>
<dbReference type="InterPro" id="IPR010104">
    <property type="entry name" value="TonB_rcpt_bac"/>
</dbReference>
<dbReference type="PANTHER" id="PTHR40980">
    <property type="entry name" value="PLUG DOMAIN-CONTAINING PROTEIN"/>
    <property type="match status" value="1"/>
</dbReference>
<comment type="similarity">
    <text evidence="2 6">Belongs to the TonB-dependent receptor family.</text>
</comment>
<evidence type="ECO:0000256" key="2">
    <source>
        <dbReference type="ARBA" id="ARBA00009810"/>
    </source>
</evidence>
<feature type="domain" description="TonB-dependent receptor-like beta-barrel" evidence="8">
    <location>
        <begin position="477"/>
        <end position="976"/>
    </location>
</feature>
<keyword evidence="4 6" id="KW-0472">Membrane</keyword>
<keyword evidence="5" id="KW-0998">Cell outer membrane</keyword>
<keyword evidence="11" id="KW-1185">Reference proteome</keyword>
<dbReference type="Proteomes" id="UP001606302">
    <property type="component" value="Unassembled WGS sequence"/>
</dbReference>
<dbReference type="PANTHER" id="PTHR40980:SF3">
    <property type="entry name" value="TONB-DEPENDENT RECEPTOR-LIKE BETA-BARREL DOMAIN-CONTAINING PROTEIN"/>
    <property type="match status" value="1"/>
</dbReference>
<dbReference type="Gene3D" id="2.40.170.20">
    <property type="entry name" value="TonB-dependent receptor, beta-barrel domain"/>
    <property type="match status" value="1"/>
</dbReference>
<feature type="chain" id="PRO_5045498833" evidence="7">
    <location>
        <begin position="27"/>
        <end position="1011"/>
    </location>
</feature>
<feature type="domain" description="TonB-dependent receptor plug" evidence="9">
    <location>
        <begin position="57"/>
        <end position="167"/>
    </location>
</feature>
<evidence type="ECO:0000256" key="4">
    <source>
        <dbReference type="ARBA" id="ARBA00023136"/>
    </source>
</evidence>
<dbReference type="RefSeq" id="WP_394511799.1">
    <property type="nucleotide sequence ID" value="NZ_JBIGHX010000005.1"/>
</dbReference>
<proteinExistence type="inferred from homology"/>
<dbReference type="SUPFAM" id="SSF56935">
    <property type="entry name" value="Porins"/>
    <property type="match status" value="1"/>
</dbReference>
<dbReference type="InterPro" id="IPR037066">
    <property type="entry name" value="Plug_dom_sf"/>
</dbReference>
<keyword evidence="6" id="KW-0798">TonB box</keyword>
<reference evidence="10 11" key="1">
    <citation type="submission" date="2024-08" db="EMBL/GenBank/DDBJ databases">
        <authorList>
            <person name="Lu H."/>
        </authorList>
    </citation>
    <scope>NUCLEOTIDE SEQUENCE [LARGE SCALE GENOMIC DNA]</scope>
    <source>
        <strain evidence="10 11">DXS20W</strain>
    </source>
</reference>
<dbReference type="PROSITE" id="PS00430">
    <property type="entry name" value="TONB_DEPENDENT_REC_1"/>
    <property type="match status" value="1"/>
</dbReference>
<evidence type="ECO:0000313" key="11">
    <source>
        <dbReference type="Proteomes" id="UP001606302"/>
    </source>
</evidence>
<accession>A0ABW7GLX4</accession>
<dbReference type="Pfam" id="PF00593">
    <property type="entry name" value="TonB_dep_Rec_b-barrel"/>
    <property type="match status" value="1"/>
</dbReference>
<comment type="subcellular location">
    <subcellularLocation>
        <location evidence="1 6">Cell outer membrane</location>
    </subcellularLocation>
</comment>
<evidence type="ECO:0000256" key="1">
    <source>
        <dbReference type="ARBA" id="ARBA00004442"/>
    </source>
</evidence>
<dbReference type="InterPro" id="IPR036942">
    <property type="entry name" value="Beta-barrel_TonB_sf"/>
</dbReference>
<organism evidence="10 11">
    <name type="scientific">Pelomonas lactea</name>
    <dbReference type="NCBI Taxonomy" id="3299030"/>
    <lineage>
        <taxon>Bacteria</taxon>
        <taxon>Pseudomonadati</taxon>
        <taxon>Pseudomonadota</taxon>
        <taxon>Betaproteobacteria</taxon>
        <taxon>Burkholderiales</taxon>
        <taxon>Sphaerotilaceae</taxon>
        <taxon>Roseateles</taxon>
    </lineage>
</organism>
<dbReference type="InterPro" id="IPR000531">
    <property type="entry name" value="Beta-barrel_TonB"/>
</dbReference>
<evidence type="ECO:0000256" key="5">
    <source>
        <dbReference type="ARBA" id="ARBA00023237"/>
    </source>
</evidence>